<accession>A0A183N8V0</accession>
<evidence type="ECO:0000313" key="1">
    <source>
        <dbReference type="EMBL" id="VDP52570.1"/>
    </source>
</evidence>
<dbReference type="CDD" id="cd06859">
    <property type="entry name" value="PX_SNX1_2_like"/>
    <property type="match status" value="1"/>
</dbReference>
<dbReference type="GO" id="GO:0005829">
    <property type="term" value="C:cytosol"/>
    <property type="evidence" value="ECO:0007669"/>
    <property type="project" value="GOC"/>
</dbReference>
<dbReference type="AlphaFoldDB" id="A0A183N8V0"/>
<dbReference type="GO" id="GO:0010008">
    <property type="term" value="C:endosome membrane"/>
    <property type="evidence" value="ECO:0007669"/>
    <property type="project" value="TreeGrafter"/>
</dbReference>
<evidence type="ECO:0000313" key="2">
    <source>
        <dbReference type="Proteomes" id="UP000277204"/>
    </source>
</evidence>
<gene>
    <name evidence="1" type="ORF">SMRZ_LOCUS24725</name>
</gene>
<dbReference type="InterPro" id="IPR036871">
    <property type="entry name" value="PX_dom_sf"/>
</dbReference>
<dbReference type="PROSITE" id="PS50195">
    <property type="entry name" value="PX"/>
    <property type="match status" value="1"/>
</dbReference>
<dbReference type="EMBL" id="UZAI01020635">
    <property type="protein sequence ID" value="VDP52570.1"/>
    <property type="molecule type" value="Genomic_DNA"/>
</dbReference>
<dbReference type="GO" id="GO:0035091">
    <property type="term" value="F:phosphatidylinositol binding"/>
    <property type="evidence" value="ECO:0007669"/>
    <property type="project" value="InterPro"/>
</dbReference>
<dbReference type="GO" id="GO:0034498">
    <property type="term" value="P:early endosome to Golgi transport"/>
    <property type="evidence" value="ECO:0007669"/>
    <property type="project" value="TreeGrafter"/>
</dbReference>
<proteinExistence type="predicted"/>
<dbReference type="SUPFAM" id="SSF64268">
    <property type="entry name" value="PX domain"/>
    <property type="match status" value="1"/>
</dbReference>
<name>A0A183N8V0_9TREM</name>
<protein>
    <submittedName>
        <fullName evidence="1">Uncharacterized protein</fullName>
    </submittedName>
</protein>
<dbReference type="PANTHER" id="PTHR10555:SF170">
    <property type="entry name" value="FI18122P1"/>
    <property type="match status" value="1"/>
</dbReference>
<dbReference type="Gene3D" id="3.30.1520.10">
    <property type="entry name" value="Phox-like domain"/>
    <property type="match status" value="1"/>
</dbReference>
<organism evidence="1 2">
    <name type="scientific">Schistosoma margrebowiei</name>
    <dbReference type="NCBI Taxonomy" id="48269"/>
    <lineage>
        <taxon>Eukaryota</taxon>
        <taxon>Metazoa</taxon>
        <taxon>Spiralia</taxon>
        <taxon>Lophotrochozoa</taxon>
        <taxon>Platyhelminthes</taxon>
        <taxon>Trematoda</taxon>
        <taxon>Digenea</taxon>
        <taxon>Strigeidida</taxon>
        <taxon>Schistosomatoidea</taxon>
        <taxon>Schistosomatidae</taxon>
        <taxon>Schistosoma</taxon>
    </lineage>
</organism>
<dbReference type="Pfam" id="PF00787">
    <property type="entry name" value="PX"/>
    <property type="match status" value="1"/>
</dbReference>
<dbReference type="SMART" id="SM00312">
    <property type="entry name" value="PX"/>
    <property type="match status" value="1"/>
</dbReference>
<keyword evidence="2" id="KW-1185">Reference proteome</keyword>
<dbReference type="STRING" id="48269.A0A183N8V0"/>
<dbReference type="Proteomes" id="UP000277204">
    <property type="component" value="Unassembled WGS sequence"/>
</dbReference>
<dbReference type="PANTHER" id="PTHR10555">
    <property type="entry name" value="SORTING NEXIN"/>
    <property type="match status" value="1"/>
</dbReference>
<sequence>MSHMTYRPLTLEKKLQYVQPYFDEIQNTVSDVPFVKVTSPAKVGEGISSYIVYRVNTKEFSVLRRFSDFLGLHERLVTKYLSEGVIVPPVPSKDMLATTKVKMSKDVSAENEFVERRRIALERFLSRVLSHPVLHIDEDVCDFLRHEGELPRATNTQLLSGAAAIKVMKNLGDAIGKFAYKVDDPEEVSTDKTEFYRSVKKI</sequence>
<reference evidence="1 2" key="1">
    <citation type="submission" date="2018-11" db="EMBL/GenBank/DDBJ databases">
        <authorList>
            <consortium name="Pathogen Informatics"/>
        </authorList>
    </citation>
    <scope>NUCLEOTIDE SEQUENCE [LARGE SCALE GENOMIC DNA]</scope>
    <source>
        <strain evidence="1 2">Zambia</strain>
    </source>
</reference>
<dbReference type="InterPro" id="IPR001683">
    <property type="entry name" value="PX_dom"/>
</dbReference>